<dbReference type="STRING" id="679897.HMU14240"/>
<organism evidence="2 3">
    <name type="scientific">Helicobacter mustelae (strain ATCC 43772 / CCUG 25715 / CIP 103759 / LMG 18044 / NCTC 12198 / R85-136P)</name>
    <name type="common">Campylobacter mustelae</name>
    <dbReference type="NCBI Taxonomy" id="679897"/>
    <lineage>
        <taxon>Bacteria</taxon>
        <taxon>Pseudomonadati</taxon>
        <taxon>Campylobacterota</taxon>
        <taxon>Epsilonproteobacteria</taxon>
        <taxon>Campylobacterales</taxon>
        <taxon>Helicobacteraceae</taxon>
        <taxon>Helicobacter</taxon>
    </lineage>
</organism>
<dbReference type="EMBL" id="FN555004">
    <property type="protein sequence ID" value="CBG40677.1"/>
    <property type="molecule type" value="Genomic_DNA"/>
</dbReference>
<dbReference type="Proteomes" id="UP000001522">
    <property type="component" value="Chromosome"/>
</dbReference>
<keyword evidence="1" id="KW-0812">Transmembrane</keyword>
<proteinExistence type="predicted"/>
<dbReference type="HOGENOM" id="CLU_1473254_0_0_7"/>
<keyword evidence="1" id="KW-0472">Membrane</keyword>
<feature type="transmembrane region" description="Helical" evidence="1">
    <location>
        <begin position="49"/>
        <end position="70"/>
    </location>
</feature>
<dbReference type="AlphaFoldDB" id="D3UJK1"/>
<protein>
    <submittedName>
        <fullName evidence="2">Uncharacterized protein</fullName>
    </submittedName>
</protein>
<accession>D3UJK1</accession>
<reference evidence="2 3" key="1">
    <citation type="journal article" date="2010" name="BMC Genomics">
        <title>Comparative genomics and proteomics of Helicobacter mustelae, an ulcerogenic and carcinogenic gastric pathogen.</title>
        <authorList>
            <person name="O'Toole P.W."/>
            <person name="Snelling W.J."/>
            <person name="Canchaya C."/>
            <person name="Forde B.M."/>
            <person name="Hardie K.R."/>
            <person name="Josenhans C."/>
            <person name="Graham R.L.J."/>
            <person name="McMullan G."/>
            <person name="Parkhill J."/>
            <person name="Belda E."/>
            <person name="Bentley S.D."/>
        </authorList>
    </citation>
    <scope>NUCLEOTIDE SEQUENCE [LARGE SCALE GENOMIC DNA]</scope>
    <source>
        <strain evidence="3">ATCC 43772 / LMG 18044 / NCTC 12198 / 12198</strain>
    </source>
</reference>
<evidence type="ECO:0000313" key="2">
    <source>
        <dbReference type="EMBL" id="CBG40677.1"/>
    </source>
</evidence>
<evidence type="ECO:0000313" key="3">
    <source>
        <dbReference type="Proteomes" id="UP000001522"/>
    </source>
</evidence>
<sequence>MSRSRPGNAFGLEASKQTRVQEVRKIQRAQSTKDPTTRKMQTAPRDQNAFVLLDLVFAIILLGILGMSAWRSSFVQERLCTAKLAQKLQGLQNDLSAIFTKQYFHAQTPALSAEQFAQIFLPYTKGNTKACALTLQKSTLLALNHKQSTFFHISSSALFPRPQIRCSFENQLCKKIHNRLAPL</sequence>
<evidence type="ECO:0000256" key="1">
    <source>
        <dbReference type="SAM" id="Phobius"/>
    </source>
</evidence>
<dbReference type="RefSeq" id="WP_013023742.1">
    <property type="nucleotide sequence ID" value="NC_013949.1"/>
</dbReference>
<gene>
    <name evidence="2" type="ordered locus">HMU14240</name>
</gene>
<dbReference type="KEGG" id="hms:HMU14240"/>
<name>D3UJK1_HELM1</name>
<keyword evidence="1" id="KW-1133">Transmembrane helix</keyword>
<keyword evidence="3" id="KW-1185">Reference proteome</keyword>